<keyword evidence="4" id="KW-0677">Repeat</keyword>
<dbReference type="InterPro" id="IPR008139">
    <property type="entry name" value="SaposinB_dom"/>
</dbReference>
<dbReference type="SMART" id="SM00741">
    <property type="entry name" value="SapB"/>
    <property type="match status" value="3"/>
</dbReference>
<dbReference type="Pfam" id="PF03489">
    <property type="entry name" value="SapB_2"/>
    <property type="match status" value="2"/>
</dbReference>
<dbReference type="InterPro" id="IPR051428">
    <property type="entry name" value="Sphingo_Act-Surfact_Prot"/>
</dbReference>
<evidence type="ECO:0000256" key="4">
    <source>
        <dbReference type="ARBA" id="ARBA00022737"/>
    </source>
</evidence>
<dbReference type="Pfam" id="PF02199">
    <property type="entry name" value="SapA"/>
    <property type="match status" value="1"/>
</dbReference>
<gene>
    <name evidence="10" type="ORF">UPYG_G00283350</name>
</gene>
<dbReference type="Proteomes" id="UP001557470">
    <property type="component" value="Unassembled WGS sequence"/>
</dbReference>
<keyword evidence="11" id="KW-1185">Reference proteome</keyword>
<sequence length="354" mass="39221">MLSLKLIFIALIAYQNTAFARVVVSEETQNDWDKLKIGDSCQDCIHIIELFTDLLSNTDVQTKIKNELDKLCDLIPGPTAPKLCREEVDKMLPLAITFLTGMANPDQVCSMLGLCESQSYNQVPHLLNNHIQEGVKAALTMTKVQFTPQCTFCIYLITSLESMLPKVRTELEVIDLLGKVCVILPPSYREQCENLIEKYGKMLMDMLLSYASPKAICKLIQACDDIYLPVLAIAPLSDCDSCVTLAVLTRLQLGSNASELQTTSFLDSVCQLHPNALPKCDGFTKHHGHRLKEVLGKPEPALEVCERVGLCGAVGETGDPHKGLCSLGNIYRCRNLPTAQECGTVSFCQMYVWK</sequence>
<dbReference type="Pfam" id="PF05184">
    <property type="entry name" value="SapB_1"/>
    <property type="match status" value="1"/>
</dbReference>
<dbReference type="GO" id="GO:0005576">
    <property type="term" value="C:extracellular region"/>
    <property type="evidence" value="ECO:0007669"/>
    <property type="project" value="UniProtKB-SubCell"/>
</dbReference>
<feature type="domain" description="Saposin B-type" evidence="8">
    <location>
        <begin position="235"/>
        <end position="315"/>
    </location>
</feature>
<dbReference type="InterPro" id="IPR007856">
    <property type="entry name" value="SapB_1"/>
</dbReference>
<keyword evidence="2" id="KW-0964">Secreted</keyword>
<evidence type="ECO:0000256" key="1">
    <source>
        <dbReference type="ARBA" id="ARBA00004613"/>
    </source>
</evidence>
<evidence type="ECO:0000256" key="6">
    <source>
        <dbReference type="ARBA" id="ARBA00023180"/>
    </source>
</evidence>
<organism evidence="10 11">
    <name type="scientific">Umbra pygmaea</name>
    <name type="common">Eastern mudminnow</name>
    <dbReference type="NCBI Taxonomy" id="75934"/>
    <lineage>
        <taxon>Eukaryota</taxon>
        <taxon>Metazoa</taxon>
        <taxon>Chordata</taxon>
        <taxon>Craniata</taxon>
        <taxon>Vertebrata</taxon>
        <taxon>Euteleostomi</taxon>
        <taxon>Actinopterygii</taxon>
        <taxon>Neopterygii</taxon>
        <taxon>Teleostei</taxon>
        <taxon>Protacanthopterygii</taxon>
        <taxon>Esociformes</taxon>
        <taxon>Umbridae</taxon>
        <taxon>Umbra</taxon>
    </lineage>
</organism>
<evidence type="ECO:0000259" key="9">
    <source>
        <dbReference type="PROSITE" id="PS51110"/>
    </source>
</evidence>
<dbReference type="InterPro" id="IPR008373">
    <property type="entry name" value="Saposin"/>
</dbReference>
<feature type="chain" id="PRO_5044826109" evidence="7">
    <location>
        <begin position="21"/>
        <end position="354"/>
    </location>
</feature>
<keyword evidence="3 7" id="KW-0732">Signal</keyword>
<dbReference type="PROSITE" id="PS51110">
    <property type="entry name" value="SAP_A"/>
    <property type="match status" value="1"/>
</dbReference>
<dbReference type="PROSITE" id="PS50015">
    <property type="entry name" value="SAP_B"/>
    <property type="match status" value="3"/>
</dbReference>
<dbReference type="PANTHER" id="PTHR11480:SF99">
    <property type="entry name" value="SURFACTANT PROTEIN BB"/>
    <property type="match status" value="1"/>
</dbReference>
<proteinExistence type="predicted"/>
<evidence type="ECO:0000256" key="2">
    <source>
        <dbReference type="ARBA" id="ARBA00022525"/>
    </source>
</evidence>
<comment type="subcellular location">
    <subcellularLocation>
        <location evidence="1">Secreted</location>
    </subcellularLocation>
</comment>
<feature type="domain" description="Saposin B-type" evidence="8">
    <location>
        <begin position="146"/>
        <end position="227"/>
    </location>
</feature>
<evidence type="ECO:0000256" key="7">
    <source>
        <dbReference type="SAM" id="SignalP"/>
    </source>
</evidence>
<comment type="caution">
    <text evidence="10">The sequence shown here is derived from an EMBL/GenBank/DDBJ whole genome shotgun (WGS) entry which is preliminary data.</text>
</comment>
<dbReference type="InterPro" id="IPR008138">
    <property type="entry name" value="SapB_2"/>
</dbReference>
<name>A0ABD0W459_UMBPY</name>
<dbReference type="PRINTS" id="PR01797">
    <property type="entry name" value="SAPOSIN"/>
</dbReference>
<dbReference type="SUPFAM" id="SSF47862">
    <property type="entry name" value="Saposin"/>
    <property type="match status" value="3"/>
</dbReference>
<keyword evidence="6" id="KW-0325">Glycoprotein</keyword>
<accession>A0ABD0W459</accession>
<evidence type="ECO:0000259" key="8">
    <source>
        <dbReference type="PROSITE" id="PS50015"/>
    </source>
</evidence>
<dbReference type="InterPro" id="IPR011001">
    <property type="entry name" value="Saposin-like"/>
</dbReference>
<feature type="domain" description="Saposin B-type" evidence="8">
    <location>
        <begin position="37"/>
        <end position="119"/>
    </location>
</feature>
<dbReference type="Gene3D" id="1.10.225.10">
    <property type="entry name" value="Saposin-like"/>
    <property type="match status" value="3"/>
</dbReference>
<keyword evidence="5" id="KW-1015">Disulfide bond</keyword>
<dbReference type="GO" id="GO:0005737">
    <property type="term" value="C:cytoplasm"/>
    <property type="evidence" value="ECO:0007669"/>
    <property type="project" value="UniProtKB-ARBA"/>
</dbReference>
<evidence type="ECO:0000313" key="11">
    <source>
        <dbReference type="Proteomes" id="UP001557470"/>
    </source>
</evidence>
<evidence type="ECO:0000256" key="3">
    <source>
        <dbReference type="ARBA" id="ARBA00022729"/>
    </source>
</evidence>
<dbReference type="PANTHER" id="PTHR11480">
    <property type="entry name" value="SAPOSIN-RELATED"/>
    <property type="match status" value="1"/>
</dbReference>
<feature type="domain" description="Saposin A-type" evidence="9">
    <location>
        <begin position="318"/>
        <end position="354"/>
    </location>
</feature>
<dbReference type="EMBL" id="JAGEUA010000009">
    <property type="protein sequence ID" value="KAL0965595.1"/>
    <property type="molecule type" value="Genomic_DNA"/>
</dbReference>
<dbReference type="InterPro" id="IPR003119">
    <property type="entry name" value="SAP_A"/>
</dbReference>
<evidence type="ECO:0000256" key="5">
    <source>
        <dbReference type="ARBA" id="ARBA00023157"/>
    </source>
</evidence>
<feature type="signal peptide" evidence="7">
    <location>
        <begin position="1"/>
        <end position="20"/>
    </location>
</feature>
<dbReference type="AlphaFoldDB" id="A0ABD0W459"/>
<protein>
    <submittedName>
        <fullName evidence="10">Uncharacterized protein</fullName>
    </submittedName>
</protein>
<evidence type="ECO:0000313" key="10">
    <source>
        <dbReference type="EMBL" id="KAL0965595.1"/>
    </source>
</evidence>
<reference evidence="10 11" key="1">
    <citation type="submission" date="2024-06" db="EMBL/GenBank/DDBJ databases">
        <authorList>
            <person name="Pan Q."/>
            <person name="Wen M."/>
            <person name="Jouanno E."/>
            <person name="Zahm M."/>
            <person name="Klopp C."/>
            <person name="Cabau C."/>
            <person name="Louis A."/>
            <person name="Berthelot C."/>
            <person name="Parey E."/>
            <person name="Roest Crollius H."/>
            <person name="Montfort J."/>
            <person name="Robinson-Rechavi M."/>
            <person name="Bouchez O."/>
            <person name="Lampietro C."/>
            <person name="Lopez Roques C."/>
            <person name="Donnadieu C."/>
            <person name="Postlethwait J."/>
            <person name="Bobe J."/>
            <person name="Verreycken H."/>
            <person name="Guiguen Y."/>
        </authorList>
    </citation>
    <scope>NUCLEOTIDE SEQUENCE [LARGE SCALE GENOMIC DNA]</scope>
    <source>
        <strain evidence="10">Up_M1</strain>
        <tissue evidence="10">Testis</tissue>
    </source>
</reference>